<gene>
    <name evidence="2" type="ORF">QTJ16_005302</name>
</gene>
<dbReference type="EMBL" id="JAUBYV010000008">
    <property type="protein sequence ID" value="KAK2624933.1"/>
    <property type="molecule type" value="Genomic_DNA"/>
</dbReference>
<feature type="region of interest" description="Disordered" evidence="1">
    <location>
        <begin position="70"/>
        <end position="107"/>
    </location>
</feature>
<dbReference type="AlphaFoldDB" id="A0AAD9WC61"/>
<feature type="compositionally biased region" description="Pro residues" evidence="1">
    <location>
        <begin position="94"/>
        <end position="104"/>
    </location>
</feature>
<evidence type="ECO:0000256" key="1">
    <source>
        <dbReference type="SAM" id="MobiDB-lite"/>
    </source>
</evidence>
<dbReference type="Proteomes" id="UP001285354">
    <property type="component" value="Unassembled WGS sequence"/>
</dbReference>
<reference evidence="2" key="1">
    <citation type="submission" date="2023-06" db="EMBL/GenBank/DDBJ databases">
        <title>Draft genome of Marssonina rosae.</title>
        <authorList>
            <person name="Cheng Q."/>
        </authorList>
    </citation>
    <scope>NUCLEOTIDE SEQUENCE</scope>
    <source>
        <strain evidence="2">R4</strain>
    </source>
</reference>
<name>A0AAD9WC61_9HELO</name>
<feature type="compositionally biased region" description="Polar residues" evidence="1">
    <location>
        <begin position="70"/>
        <end position="79"/>
    </location>
</feature>
<protein>
    <submittedName>
        <fullName evidence="2">Uncharacterized protein</fullName>
    </submittedName>
</protein>
<evidence type="ECO:0000313" key="2">
    <source>
        <dbReference type="EMBL" id="KAK2624933.1"/>
    </source>
</evidence>
<comment type="caution">
    <text evidence="2">The sequence shown here is derived from an EMBL/GenBank/DDBJ whole genome shotgun (WGS) entry which is preliminary data.</text>
</comment>
<organism evidence="2 3">
    <name type="scientific">Diplocarpon rosae</name>
    <dbReference type="NCBI Taxonomy" id="946125"/>
    <lineage>
        <taxon>Eukaryota</taxon>
        <taxon>Fungi</taxon>
        <taxon>Dikarya</taxon>
        <taxon>Ascomycota</taxon>
        <taxon>Pezizomycotina</taxon>
        <taxon>Leotiomycetes</taxon>
        <taxon>Helotiales</taxon>
        <taxon>Drepanopezizaceae</taxon>
        <taxon>Diplocarpon</taxon>
    </lineage>
</organism>
<evidence type="ECO:0000313" key="3">
    <source>
        <dbReference type="Proteomes" id="UP001285354"/>
    </source>
</evidence>
<sequence>MSNPNPDSGHHSPPVPSPPEEEDQRHEEANLGPSSMRGFSSSSSSSSCSSCSSSSFGSLILVFPRPSQYSLDSILSPGSTDCGVAGESETPQRLPSPSPSPSPAPRAATSLVMDILVASFPIELAKHMTR</sequence>
<proteinExistence type="predicted"/>
<feature type="compositionally biased region" description="Low complexity" evidence="1">
    <location>
        <begin position="34"/>
        <end position="55"/>
    </location>
</feature>
<accession>A0AAD9WC61</accession>
<keyword evidence="3" id="KW-1185">Reference proteome</keyword>
<feature type="region of interest" description="Disordered" evidence="1">
    <location>
        <begin position="1"/>
        <end position="55"/>
    </location>
</feature>